<dbReference type="GO" id="GO:0030170">
    <property type="term" value="F:pyridoxal phosphate binding"/>
    <property type="evidence" value="ECO:0007669"/>
    <property type="project" value="InterPro"/>
</dbReference>
<dbReference type="InterPro" id="IPR000277">
    <property type="entry name" value="Cys/Met-Metab_PyrdxlP-dep_enz"/>
</dbReference>
<sequence>MSPRPTTTPPPAPRRTGTSERTAYVRAGRRPDPSTGAVVAPIHQTTTFAQAGLGGDLGFTYSRAGNPTVAALEEALGALEGAPPAVCHKTGMAAITALFLGVLQGGDRVAIARAVYGGTVRLAREILDPLGIEATFFDPTDAESVDAALAGAPRLVFIETPANPTLELVDVAAIAARAAGALLAVDNTFQTPLGLQPLELGADVSVYSTTKFIEGHDATLGGALVARDEALLTRLRRITKSVGSTQSPFEAWLTLRGLTTLPLRYEQHCESALVVAEALEAHPFTETVRHPGLASFPQRELAEQQHRFGRRIQLHGGIVTLQIRGGFDAAVRFLGSLRLVLVAENLGAPGTLATHPASMTHGDVPADQRKAAGIDEGLVRLSIGLEDPADLIADLCRALDASQRETPSRGSAKVSEEVAS</sequence>
<dbReference type="Gene3D" id="3.90.1150.10">
    <property type="entry name" value="Aspartate Aminotransferase, domain 1"/>
    <property type="match status" value="1"/>
</dbReference>
<evidence type="ECO:0000313" key="6">
    <source>
        <dbReference type="EMBL" id="QDV06436.1"/>
    </source>
</evidence>
<dbReference type="AlphaFoldDB" id="A0A518EQR5"/>
<dbReference type="GO" id="GO:0016846">
    <property type="term" value="F:carbon-sulfur lyase activity"/>
    <property type="evidence" value="ECO:0007669"/>
    <property type="project" value="TreeGrafter"/>
</dbReference>
<keyword evidence="7" id="KW-1185">Reference proteome</keyword>
<dbReference type="OrthoDB" id="9780685at2"/>
<dbReference type="InterPro" id="IPR015421">
    <property type="entry name" value="PyrdxlP-dep_Trfase_major"/>
</dbReference>
<dbReference type="GO" id="GO:0019346">
    <property type="term" value="P:transsulfuration"/>
    <property type="evidence" value="ECO:0007669"/>
    <property type="project" value="InterPro"/>
</dbReference>
<dbReference type="CDD" id="cd00614">
    <property type="entry name" value="CGS_like"/>
    <property type="match status" value="1"/>
</dbReference>
<gene>
    <name evidence="6" type="primary">metC_1</name>
    <name evidence="6" type="ORF">Poly30_19450</name>
</gene>
<name>A0A518EQR5_9BACT</name>
<dbReference type="PIRSF" id="PIRSF001434">
    <property type="entry name" value="CGS"/>
    <property type="match status" value="1"/>
</dbReference>
<dbReference type="EC" id="4.4.1.8" evidence="6"/>
<dbReference type="Pfam" id="PF01053">
    <property type="entry name" value="Cys_Met_Meta_PP"/>
    <property type="match status" value="1"/>
</dbReference>
<proteinExistence type="inferred from homology"/>
<dbReference type="GO" id="GO:0005737">
    <property type="term" value="C:cytoplasm"/>
    <property type="evidence" value="ECO:0007669"/>
    <property type="project" value="TreeGrafter"/>
</dbReference>
<dbReference type="InterPro" id="IPR015424">
    <property type="entry name" value="PyrdxlP-dep_Trfase"/>
</dbReference>
<keyword evidence="2 3" id="KW-0663">Pyridoxal phosphate</keyword>
<dbReference type="SUPFAM" id="SSF53383">
    <property type="entry name" value="PLP-dependent transferases"/>
    <property type="match status" value="1"/>
</dbReference>
<dbReference type="PANTHER" id="PTHR11808">
    <property type="entry name" value="TRANS-SULFURATION ENZYME FAMILY MEMBER"/>
    <property type="match status" value="1"/>
</dbReference>
<feature type="modified residue" description="N6-(pyridoxal phosphate)lysine" evidence="3">
    <location>
        <position position="211"/>
    </location>
</feature>
<feature type="region of interest" description="Disordered" evidence="5">
    <location>
        <begin position="1"/>
        <end position="35"/>
    </location>
</feature>
<keyword evidence="6" id="KW-0456">Lyase</keyword>
<evidence type="ECO:0000313" key="7">
    <source>
        <dbReference type="Proteomes" id="UP000320390"/>
    </source>
</evidence>
<comment type="similarity">
    <text evidence="4">Belongs to the trans-sulfuration enzymes family.</text>
</comment>
<reference evidence="6 7" key="1">
    <citation type="submission" date="2019-02" db="EMBL/GenBank/DDBJ databases">
        <title>Deep-cultivation of Planctomycetes and their phenomic and genomic characterization uncovers novel biology.</title>
        <authorList>
            <person name="Wiegand S."/>
            <person name="Jogler M."/>
            <person name="Boedeker C."/>
            <person name="Pinto D."/>
            <person name="Vollmers J."/>
            <person name="Rivas-Marin E."/>
            <person name="Kohn T."/>
            <person name="Peeters S.H."/>
            <person name="Heuer A."/>
            <person name="Rast P."/>
            <person name="Oberbeckmann S."/>
            <person name="Bunk B."/>
            <person name="Jeske O."/>
            <person name="Meyerdierks A."/>
            <person name="Storesund J.E."/>
            <person name="Kallscheuer N."/>
            <person name="Luecker S."/>
            <person name="Lage O.M."/>
            <person name="Pohl T."/>
            <person name="Merkel B.J."/>
            <person name="Hornburger P."/>
            <person name="Mueller R.-W."/>
            <person name="Bruemmer F."/>
            <person name="Labrenz M."/>
            <person name="Spormann A.M."/>
            <person name="Op den Camp H."/>
            <person name="Overmann J."/>
            <person name="Amann R."/>
            <person name="Jetten M.S.M."/>
            <person name="Mascher T."/>
            <person name="Medema M.H."/>
            <person name="Devos D.P."/>
            <person name="Kaster A.-K."/>
            <person name="Ovreas L."/>
            <person name="Rohde M."/>
            <person name="Galperin M.Y."/>
            <person name="Jogler C."/>
        </authorList>
    </citation>
    <scope>NUCLEOTIDE SEQUENCE [LARGE SCALE GENOMIC DNA]</scope>
    <source>
        <strain evidence="6 7">Poly30</strain>
    </source>
</reference>
<evidence type="ECO:0000256" key="4">
    <source>
        <dbReference type="RuleBase" id="RU362118"/>
    </source>
</evidence>
<evidence type="ECO:0000256" key="5">
    <source>
        <dbReference type="SAM" id="MobiDB-lite"/>
    </source>
</evidence>
<dbReference type="EMBL" id="CP036434">
    <property type="protein sequence ID" value="QDV06436.1"/>
    <property type="molecule type" value="Genomic_DNA"/>
</dbReference>
<dbReference type="InterPro" id="IPR015422">
    <property type="entry name" value="PyrdxlP-dep_Trfase_small"/>
</dbReference>
<protein>
    <submittedName>
        <fullName evidence="6">Cystathionine beta-lyase</fullName>
        <ecNumber evidence="6">4.4.1.8</ecNumber>
    </submittedName>
</protein>
<comment type="cofactor">
    <cofactor evidence="1 4">
        <name>pyridoxal 5'-phosphate</name>
        <dbReference type="ChEBI" id="CHEBI:597326"/>
    </cofactor>
</comment>
<accession>A0A518EQR5</accession>
<feature type="compositionally biased region" description="Pro residues" evidence="5">
    <location>
        <begin position="1"/>
        <end position="13"/>
    </location>
</feature>
<evidence type="ECO:0000256" key="2">
    <source>
        <dbReference type="ARBA" id="ARBA00022898"/>
    </source>
</evidence>
<dbReference type="Gene3D" id="3.40.640.10">
    <property type="entry name" value="Type I PLP-dependent aspartate aminotransferase-like (Major domain)"/>
    <property type="match status" value="1"/>
</dbReference>
<evidence type="ECO:0000256" key="1">
    <source>
        <dbReference type="ARBA" id="ARBA00001933"/>
    </source>
</evidence>
<organism evidence="6 7">
    <name type="scientific">Saltatorellus ferox</name>
    <dbReference type="NCBI Taxonomy" id="2528018"/>
    <lineage>
        <taxon>Bacteria</taxon>
        <taxon>Pseudomonadati</taxon>
        <taxon>Planctomycetota</taxon>
        <taxon>Planctomycetia</taxon>
        <taxon>Planctomycetia incertae sedis</taxon>
        <taxon>Saltatorellus</taxon>
    </lineage>
</organism>
<evidence type="ECO:0000256" key="3">
    <source>
        <dbReference type="PIRSR" id="PIRSR001434-2"/>
    </source>
</evidence>
<dbReference type="FunFam" id="3.40.640.10:FF:000046">
    <property type="entry name" value="Cystathionine gamma-lyase"/>
    <property type="match status" value="1"/>
</dbReference>
<dbReference type="Proteomes" id="UP000320390">
    <property type="component" value="Chromosome"/>
</dbReference>